<dbReference type="SUPFAM" id="SSF48208">
    <property type="entry name" value="Six-hairpin glycosidases"/>
    <property type="match status" value="1"/>
</dbReference>
<dbReference type="EMBL" id="AP025739">
    <property type="protein sequence ID" value="BDI31376.1"/>
    <property type="molecule type" value="Genomic_DNA"/>
</dbReference>
<proteinExistence type="predicted"/>
<protein>
    <submittedName>
        <fullName evidence="1">Uncharacterized protein</fullName>
    </submittedName>
</protein>
<gene>
    <name evidence="1" type="ORF">CCAX7_34270</name>
</gene>
<dbReference type="InterPro" id="IPR014718">
    <property type="entry name" value="GH-type_carb-bd"/>
</dbReference>
<dbReference type="GO" id="GO:0006516">
    <property type="term" value="P:glycoprotein catabolic process"/>
    <property type="evidence" value="ECO:0007669"/>
    <property type="project" value="TreeGrafter"/>
</dbReference>
<reference evidence="1 2" key="1">
    <citation type="journal article" date="2019" name="Int. J. Syst. Evol. Microbiol.">
        <title>Capsulimonas corticalis gen. nov., sp. nov., an aerobic capsulated bacterium, of a novel bacterial order, Capsulimonadales ord. nov., of the class Armatimonadia of the phylum Armatimonadetes.</title>
        <authorList>
            <person name="Li J."/>
            <person name="Kudo C."/>
            <person name="Tonouchi A."/>
        </authorList>
    </citation>
    <scope>NUCLEOTIDE SEQUENCE [LARGE SCALE GENOMIC DNA]</scope>
    <source>
        <strain evidence="1 2">AX-7</strain>
    </source>
</reference>
<dbReference type="AlphaFoldDB" id="A0A402CYC8"/>
<dbReference type="PANTHER" id="PTHR12143">
    <property type="entry name" value="PEPTIDE N-GLYCANASE PNGASE -RELATED"/>
    <property type="match status" value="1"/>
</dbReference>
<dbReference type="PROSITE" id="PS51257">
    <property type="entry name" value="PROKAR_LIPOPROTEIN"/>
    <property type="match status" value="1"/>
</dbReference>
<dbReference type="SUPFAM" id="SSF49785">
    <property type="entry name" value="Galactose-binding domain-like"/>
    <property type="match status" value="1"/>
</dbReference>
<name>A0A402CYC8_9BACT</name>
<dbReference type="Gene3D" id="1.20.1610.10">
    <property type="entry name" value="alpha-1,2-mannosidases domains"/>
    <property type="match status" value="1"/>
</dbReference>
<dbReference type="Gene3D" id="2.60.120.260">
    <property type="entry name" value="Galactose-binding domain-like"/>
    <property type="match status" value="1"/>
</dbReference>
<dbReference type="KEGG" id="ccot:CCAX7_34270"/>
<keyword evidence="2" id="KW-1185">Reference proteome</keyword>
<dbReference type="GO" id="GO:0030246">
    <property type="term" value="F:carbohydrate binding"/>
    <property type="evidence" value="ECO:0007669"/>
    <property type="project" value="InterPro"/>
</dbReference>
<dbReference type="InterPro" id="IPR050883">
    <property type="entry name" value="PNGase"/>
</dbReference>
<dbReference type="InterPro" id="IPR008928">
    <property type="entry name" value="6-hairpin_glycosidase_sf"/>
</dbReference>
<dbReference type="Gene3D" id="2.70.98.10">
    <property type="match status" value="1"/>
</dbReference>
<dbReference type="Gene3D" id="3.30.2080.10">
    <property type="entry name" value="GH92 mannosidase domain"/>
    <property type="match status" value="1"/>
</dbReference>
<dbReference type="Gene3D" id="1.20.1050.60">
    <property type="entry name" value="alpha-1,2-mannosidase"/>
    <property type="match status" value="1"/>
</dbReference>
<evidence type="ECO:0000313" key="1">
    <source>
        <dbReference type="EMBL" id="BDI31376.1"/>
    </source>
</evidence>
<dbReference type="OrthoDB" id="9804511at2"/>
<dbReference type="Pfam" id="PF07971">
    <property type="entry name" value="Glyco_hydro_92"/>
    <property type="match status" value="1"/>
</dbReference>
<organism evidence="1 2">
    <name type="scientific">Capsulimonas corticalis</name>
    <dbReference type="NCBI Taxonomy" id="2219043"/>
    <lineage>
        <taxon>Bacteria</taxon>
        <taxon>Bacillati</taxon>
        <taxon>Armatimonadota</taxon>
        <taxon>Armatimonadia</taxon>
        <taxon>Capsulimonadales</taxon>
        <taxon>Capsulimonadaceae</taxon>
        <taxon>Capsulimonas</taxon>
    </lineage>
</organism>
<dbReference type="GO" id="GO:0005829">
    <property type="term" value="C:cytosol"/>
    <property type="evidence" value="ECO:0007669"/>
    <property type="project" value="TreeGrafter"/>
</dbReference>
<dbReference type="NCBIfam" id="TIGR01180">
    <property type="entry name" value="aman2_put"/>
    <property type="match status" value="1"/>
</dbReference>
<evidence type="ECO:0000313" key="2">
    <source>
        <dbReference type="Proteomes" id="UP000287394"/>
    </source>
</evidence>
<dbReference type="RefSeq" id="WP_119322339.1">
    <property type="nucleotide sequence ID" value="NZ_AP025739.1"/>
</dbReference>
<dbReference type="PANTHER" id="PTHR12143:SF39">
    <property type="entry name" value="SECRETED PROTEIN"/>
    <property type="match status" value="1"/>
</dbReference>
<sequence length="910" mass="100610">MRRTSLERSLRRLSVVLASSGFAACLMVNAACAAPAAPASDLSALVNPFVGTDRSGDTFPGAVAPFGMMQLSPNLENNGYYWSNTHMHGFVVNLMSGDGGDNEGQVLMTATTGPVHVERADTDFQFDHQHESATAGYYQVMMQPWGVNAEMTTTTRCGMLKYTFPAGKQANILLPLSYANNPTLSADVHYIDSQTITGHVTSQAFYGEHQGIPVYFVMKFSKPFDTHGVWTNGKITPNAGEAAQNDRKMVIGFYGSYSSSAKPQDVEVRIGMSYVDVNGAIANLQAETPNGDFAHYKSLASQAWNKELALIDVEGGTLTHRRIFYTALYHALISPTIFDDVDGRYTGFDGKIHTVPAGHKHFYATFSGWDIYRSQVPLLGIIEPERSGDMAQSIVEMAKQLGYIDRWPQLNQPCAVMNGDPLTICLANFWNADVRNFDMETAYQFMWKQSQFGDPHAHIDVYQGFDEEKKGTTINSSASVSSAQEYNVAYAALGHLAEKLNKPEDANFLLGRAAQYRQMYNPSSGYFQGKNSNGVWDATFGGYTEGNRDIYLWFTPHDVQGMVDLMGGTQTFDKRLDNFFDKNLYDPTNEPDIQAPFLYDYINRPWKTQHIVAQTADRCFTDAPGGLANGGNDDLGTMSSWYLLSQLGFYPVDPGVPYFEVCTPRFTRTILHFGSSPSAKQFVINAPAAASENEYIQSAVLNGVPLTKPWFDEAAILSGGNWTVDVASTPNPQWAASPFDRPYSLSSGFNHLPQNPILKSLIATGKEEAVIWRYTETKPTDEWFKSSFDDTSWKTGPAGFGTEDEGVTPRTPWISDDIWMRRTFTLPSWSHTLAIIAYHDQDLDVYLNGVLATHIDGWTHSYDPLPIAPSALAALKPTQNTIAVHVHHPGDGRHFADVGLADLGWPDSEK</sequence>
<dbReference type="InterPro" id="IPR012939">
    <property type="entry name" value="Glyco_hydro_92"/>
</dbReference>
<dbReference type="InterPro" id="IPR008979">
    <property type="entry name" value="Galactose-bd-like_sf"/>
</dbReference>
<dbReference type="Pfam" id="PF17678">
    <property type="entry name" value="Glyco_hydro_92N"/>
    <property type="match status" value="1"/>
</dbReference>
<dbReference type="GO" id="GO:0000224">
    <property type="term" value="F:peptide-N4-(N-acetyl-beta-glucosaminyl)asparagine amidase activity"/>
    <property type="evidence" value="ECO:0007669"/>
    <property type="project" value="TreeGrafter"/>
</dbReference>
<dbReference type="Proteomes" id="UP000287394">
    <property type="component" value="Chromosome"/>
</dbReference>
<accession>A0A402CYC8</accession>
<dbReference type="InterPro" id="IPR005887">
    <property type="entry name" value="GH92_a_mannosidase_put"/>
</dbReference>
<dbReference type="InterPro" id="IPR041371">
    <property type="entry name" value="GH92_N"/>
</dbReference>
<dbReference type="GO" id="GO:0005975">
    <property type="term" value="P:carbohydrate metabolic process"/>
    <property type="evidence" value="ECO:0007669"/>
    <property type="project" value="InterPro"/>
</dbReference>